<gene>
    <name evidence="1" type="ORF">LR48_Vigan303s003700</name>
</gene>
<sequence length="158" mass="17833">MHLLLQNSDLSFLLLLSKKLSLLSTETHHFSTPISVQAPCRSTFDVPSFSLNRSVLSSERFEELLRVEIFVDRRTILLPLGRSFTLEYDCGHAKLAVHPDVPTNLGWQLLRASQLLHHPGARMPVATQISYSPDKGDALLEDTLEEENLVEVEVKTEQ</sequence>
<dbReference type="EMBL" id="KQ258333">
    <property type="protein sequence ID" value="KOM26615.1"/>
    <property type="molecule type" value="Genomic_DNA"/>
</dbReference>
<evidence type="ECO:0000313" key="2">
    <source>
        <dbReference type="Proteomes" id="UP000053144"/>
    </source>
</evidence>
<dbReference type="AlphaFoldDB" id="A0A0L9T7N9"/>
<reference evidence="2" key="1">
    <citation type="journal article" date="2015" name="Proc. Natl. Acad. Sci. U.S.A.">
        <title>Genome sequencing of adzuki bean (Vigna angularis) provides insight into high starch and low fat accumulation and domestication.</title>
        <authorList>
            <person name="Yang K."/>
            <person name="Tian Z."/>
            <person name="Chen C."/>
            <person name="Luo L."/>
            <person name="Zhao B."/>
            <person name="Wang Z."/>
            <person name="Yu L."/>
            <person name="Li Y."/>
            <person name="Sun Y."/>
            <person name="Li W."/>
            <person name="Chen Y."/>
            <person name="Li Y."/>
            <person name="Zhang Y."/>
            <person name="Ai D."/>
            <person name="Zhao J."/>
            <person name="Shang C."/>
            <person name="Ma Y."/>
            <person name="Wu B."/>
            <person name="Wang M."/>
            <person name="Gao L."/>
            <person name="Sun D."/>
            <person name="Zhang P."/>
            <person name="Guo F."/>
            <person name="Wang W."/>
            <person name="Li Y."/>
            <person name="Wang J."/>
            <person name="Varshney R.K."/>
            <person name="Wang J."/>
            <person name="Ling H.Q."/>
            <person name="Wan P."/>
        </authorList>
    </citation>
    <scope>NUCLEOTIDE SEQUENCE</scope>
    <source>
        <strain evidence="2">cv. Jingnong 6</strain>
    </source>
</reference>
<name>A0A0L9T7N9_PHAAN</name>
<evidence type="ECO:0000313" key="1">
    <source>
        <dbReference type="EMBL" id="KOM26615.1"/>
    </source>
</evidence>
<dbReference type="Gramene" id="KOM26615">
    <property type="protein sequence ID" value="KOM26615"/>
    <property type="gene ID" value="LR48_Vigan303s003700"/>
</dbReference>
<protein>
    <submittedName>
        <fullName evidence="1">Uncharacterized protein</fullName>
    </submittedName>
</protein>
<dbReference type="Proteomes" id="UP000053144">
    <property type="component" value="Unassembled WGS sequence"/>
</dbReference>
<accession>A0A0L9T7N9</accession>
<proteinExistence type="predicted"/>
<organism evidence="1 2">
    <name type="scientific">Phaseolus angularis</name>
    <name type="common">Azuki bean</name>
    <name type="synonym">Vigna angularis</name>
    <dbReference type="NCBI Taxonomy" id="3914"/>
    <lineage>
        <taxon>Eukaryota</taxon>
        <taxon>Viridiplantae</taxon>
        <taxon>Streptophyta</taxon>
        <taxon>Embryophyta</taxon>
        <taxon>Tracheophyta</taxon>
        <taxon>Spermatophyta</taxon>
        <taxon>Magnoliopsida</taxon>
        <taxon>eudicotyledons</taxon>
        <taxon>Gunneridae</taxon>
        <taxon>Pentapetalae</taxon>
        <taxon>rosids</taxon>
        <taxon>fabids</taxon>
        <taxon>Fabales</taxon>
        <taxon>Fabaceae</taxon>
        <taxon>Papilionoideae</taxon>
        <taxon>50 kb inversion clade</taxon>
        <taxon>NPAAA clade</taxon>
        <taxon>indigoferoid/millettioid clade</taxon>
        <taxon>Phaseoleae</taxon>
        <taxon>Vigna</taxon>
    </lineage>
</organism>